<sequence length="353" mass="40485">MKASSYYVCYVIPGAFVLGLMLGGVWLGLPFFLAFFLVPIFDVVMGKDPENLSPVEEEQIKNDFSFQLVTLLWVPTQIAVVVLGAWYGATYSLAWWEFGLLILSAGVNGGGLGITIAHELCHRQSKLEQRSSLIILAFINYMHFFIEHVVGHHSRVSTPEDPATAPRGMGFYEFFPRTVVGSYKSAWEFEARRVATRKLSAWKLQNRMINYLMIQGLICLGLLWAFGPWGLLFHLGQSFISFSLLEVINYIEHYGLQRRQDERGRFEKVLPIHSWNANHKVSNLFLFKLQRHSDHHANALRRYQVLRHFEEAPQLPASYPVMVLLALCPPLFKRMMNLRLEQHDRSVAATHAF</sequence>
<evidence type="ECO:0000256" key="7">
    <source>
        <dbReference type="ARBA" id="ARBA00022989"/>
    </source>
</evidence>
<comment type="subcellular location">
    <subcellularLocation>
        <location evidence="1">Cell inner membrane</location>
        <topology evidence="1">Multi-pass membrane protein</topology>
    </subcellularLocation>
</comment>
<keyword evidence="9" id="KW-0408">Iron</keyword>
<evidence type="ECO:0000259" key="13">
    <source>
        <dbReference type="Pfam" id="PF00487"/>
    </source>
</evidence>
<organism evidence="14 15">
    <name type="scientific">Pseudobacteriovorax antillogorgiicola</name>
    <dbReference type="NCBI Taxonomy" id="1513793"/>
    <lineage>
        <taxon>Bacteria</taxon>
        <taxon>Pseudomonadati</taxon>
        <taxon>Bdellovibrionota</taxon>
        <taxon>Oligoflexia</taxon>
        <taxon>Oligoflexales</taxon>
        <taxon>Pseudobacteriovoracaceae</taxon>
        <taxon>Pseudobacteriovorax</taxon>
    </lineage>
</organism>
<comment type="similarity">
    <text evidence="2">Belongs to the fatty acid desaturase type 1 family. AlkB subfamily.</text>
</comment>
<evidence type="ECO:0000256" key="2">
    <source>
        <dbReference type="ARBA" id="ARBA00010823"/>
    </source>
</evidence>
<feature type="transmembrane region" description="Helical" evidence="12">
    <location>
        <begin position="208"/>
        <end position="226"/>
    </location>
</feature>
<dbReference type="Pfam" id="PF00487">
    <property type="entry name" value="FA_desaturase"/>
    <property type="match status" value="1"/>
</dbReference>
<keyword evidence="15" id="KW-1185">Reference proteome</keyword>
<evidence type="ECO:0000313" key="15">
    <source>
        <dbReference type="Proteomes" id="UP000192907"/>
    </source>
</evidence>
<evidence type="ECO:0000256" key="12">
    <source>
        <dbReference type="SAM" id="Phobius"/>
    </source>
</evidence>
<name>A0A1Y6CGB8_9BACT</name>
<evidence type="ECO:0000256" key="8">
    <source>
        <dbReference type="ARBA" id="ARBA00023002"/>
    </source>
</evidence>
<dbReference type="GO" id="GO:0046872">
    <property type="term" value="F:metal ion binding"/>
    <property type="evidence" value="ECO:0007669"/>
    <property type="project" value="UniProtKB-KW"/>
</dbReference>
<dbReference type="InterPro" id="IPR033885">
    <property type="entry name" value="AlkB/XylM"/>
</dbReference>
<dbReference type="RefSeq" id="WP_132321891.1">
    <property type="nucleotide sequence ID" value="NZ_FWZT01000016.1"/>
</dbReference>
<feature type="transmembrane region" description="Helical" evidence="12">
    <location>
        <begin position="12"/>
        <end position="45"/>
    </location>
</feature>
<dbReference type="InterPro" id="IPR005804">
    <property type="entry name" value="FA_desaturase_dom"/>
</dbReference>
<dbReference type="Proteomes" id="UP000192907">
    <property type="component" value="Unassembled WGS sequence"/>
</dbReference>
<keyword evidence="8" id="KW-0560">Oxidoreductase</keyword>
<evidence type="ECO:0000256" key="5">
    <source>
        <dbReference type="ARBA" id="ARBA00022692"/>
    </source>
</evidence>
<evidence type="ECO:0000256" key="10">
    <source>
        <dbReference type="ARBA" id="ARBA00023033"/>
    </source>
</evidence>
<keyword evidence="10 14" id="KW-0503">Monooxygenase</keyword>
<evidence type="ECO:0000256" key="11">
    <source>
        <dbReference type="ARBA" id="ARBA00023136"/>
    </source>
</evidence>
<protein>
    <submittedName>
        <fullName evidence="14">Alkane 1-monooxygenase</fullName>
    </submittedName>
</protein>
<keyword evidence="7 12" id="KW-1133">Transmembrane helix</keyword>
<evidence type="ECO:0000256" key="6">
    <source>
        <dbReference type="ARBA" id="ARBA00022723"/>
    </source>
</evidence>
<evidence type="ECO:0000256" key="3">
    <source>
        <dbReference type="ARBA" id="ARBA00022475"/>
    </source>
</evidence>
<dbReference type="EMBL" id="FWZT01000016">
    <property type="protein sequence ID" value="SMF51735.1"/>
    <property type="molecule type" value="Genomic_DNA"/>
</dbReference>
<keyword evidence="6" id="KW-0479">Metal-binding</keyword>
<gene>
    <name evidence="14" type="ORF">SAMN06296036_11611</name>
</gene>
<accession>A0A1Y6CGB8</accession>
<dbReference type="STRING" id="1513793.SAMN06296036_11611"/>
<dbReference type="GO" id="GO:0006629">
    <property type="term" value="P:lipid metabolic process"/>
    <property type="evidence" value="ECO:0007669"/>
    <property type="project" value="InterPro"/>
</dbReference>
<feature type="transmembrane region" description="Helical" evidence="12">
    <location>
        <begin position="93"/>
        <end position="117"/>
    </location>
</feature>
<proteinExistence type="inferred from homology"/>
<dbReference type="OrthoDB" id="4759734at2"/>
<evidence type="ECO:0000256" key="1">
    <source>
        <dbReference type="ARBA" id="ARBA00004429"/>
    </source>
</evidence>
<dbReference type="GO" id="GO:0005886">
    <property type="term" value="C:plasma membrane"/>
    <property type="evidence" value="ECO:0007669"/>
    <property type="project" value="UniProtKB-SubCell"/>
</dbReference>
<feature type="domain" description="Fatty acid desaturase" evidence="13">
    <location>
        <begin position="95"/>
        <end position="322"/>
    </location>
</feature>
<feature type="transmembrane region" description="Helical" evidence="12">
    <location>
        <begin position="66"/>
        <end position="87"/>
    </location>
</feature>
<evidence type="ECO:0000313" key="14">
    <source>
        <dbReference type="EMBL" id="SMF51735.1"/>
    </source>
</evidence>
<dbReference type="PANTHER" id="PTHR38674:SF1">
    <property type="entry name" value="ALKANE 1-MONOOXYGENASE 1"/>
    <property type="match status" value="1"/>
</dbReference>
<dbReference type="CDD" id="cd03512">
    <property type="entry name" value="Alkane-hydroxylase"/>
    <property type="match status" value="1"/>
</dbReference>
<reference evidence="15" key="1">
    <citation type="submission" date="2017-04" db="EMBL/GenBank/DDBJ databases">
        <authorList>
            <person name="Varghese N."/>
            <person name="Submissions S."/>
        </authorList>
    </citation>
    <scope>NUCLEOTIDE SEQUENCE [LARGE SCALE GENOMIC DNA]</scope>
    <source>
        <strain evidence="15">RKEM611</strain>
    </source>
</reference>
<dbReference type="AlphaFoldDB" id="A0A1Y6CGB8"/>
<keyword evidence="11 12" id="KW-0472">Membrane</keyword>
<dbReference type="PANTHER" id="PTHR38674">
    <property type="entry name" value="ALKANE 1-MONOOXYGENASE 1"/>
    <property type="match status" value="1"/>
</dbReference>
<keyword evidence="5 12" id="KW-0812">Transmembrane</keyword>
<evidence type="ECO:0000256" key="9">
    <source>
        <dbReference type="ARBA" id="ARBA00023004"/>
    </source>
</evidence>
<keyword evidence="4" id="KW-0997">Cell inner membrane</keyword>
<keyword evidence="3" id="KW-1003">Cell membrane</keyword>
<evidence type="ECO:0000256" key="4">
    <source>
        <dbReference type="ARBA" id="ARBA00022519"/>
    </source>
</evidence>
<dbReference type="GO" id="GO:0004497">
    <property type="term" value="F:monooxygenase activity"/>
    <property type="evidence" value="ECO:0007669"/>
    <property type="project" value="UniProtKB-KW"/>
</dbReference>